<dbReference type="Proteomes" id="UP001165960">
    <property type="component" value="Unassembled WGS sequence"/>
</dbReference>
<gene>
    <name evidence="1" type="ORF">DSO57_1017959</name>
</gene>
<accession>A0ACC2SHI7</accession>
<dbReference type="EMBL" id="QTSX02005047">
    <property type="protein sequence ID" value="KAJ9061706.1"/>
    <property type="molecule type" value="Genomic_DNA"/>
</dbReference>
<name>A0ACC2SHI7_9FUNG</name>
<sequence>MDLFSKLEVHLFVFLILHNLLVPLMLVVSDPTVLALLLLCNRSRLHLKLSVLLFKEDISDPPIFPTVLNLGNGPCLVAYLMSTPNLEQVMAVALGIAHEGAIPACNYSLIEQNTTS</sequence>
<comment type="caution">
    <text evidence="1">The sequence shown here is derived from an EMBL/GenBank/DDBJ whole genome shotgun (WGS) entry which is preliminary data.</text>
</comment>
<reference evidence="1" key="1">
    <citation type="submission" date="2022-04" db="EMBL/GenBank/DDBJ databases">
        <title>Genome of the entomopathogenic fungus Entomophthora muscae.</title>
        <authorList>
            <person name="Elya C."/>
            <person name="Lovett B.R."/>
            <person name="Lee E."/>
            <person name="Macias A.M."/>
            <person name="Hajek A.E."/>
            <person name="De Bivort B.L."/>
            <person name="Kasson M.T."/>
            <person name="De Fine Licht H.H."/>
            <person name="Stajich J.E."/>
        </authorList>
    </citation>
    <scope>NUCLEOTIDE SEQUENCE</scope>
    <source>
        <strain evidence="1">Berkeley</strain>
    </source>
</reference>
<evidence type="ECO:0000313" key="2">
    <source>
        <dbReference type="Proteomes" id="UP001165960"/>
    </source>
</evidence>
<evidence type="ECO:0000313" key="1">
    <source>
        <dbReference type="EMBL" id="KAJ9061706.1"/>
    </source>
</evidence>
<keyword evidence="2" id="KW-1185">Reference proteome</keyword>
<proteinExistence type="predicted"/>
<protein>
    <submittedName>
        <fullName evidence="1">Uncharacterized protein</fullName>
    </submittedName>
</protein>
<organism evidence="1 2">
    <name type="scientific">Entomophthora muscae</name>
    <dbReference type="NCBI Taxonomy" id="34485"/>
    <lineage>
        <taxon>Eukaryota</taxon>
        <taxon>Fungi</taxon>
        <taxon>Fungi incertae sedis</taxon>
        <taxon>Zoopagomycota</taxon>
        <taxon>Entomophthoromycotina</taxon>
        <taxon>Entomophthoromycetes</taxon>
        <taxon>Entomophthorales</taxon>
        <taxon>Entomophthoraceae</taxon>
        <taxon>Entomophthora</taxon>
    </lineage>
</organism>